<gene>
    <name evidence="2" type="ORF">AVDCRST_MAG17-1145</name>
</gene>
<reference evidence="2" key="1">
    <citation type="submission" date="2020-02" db="EMBL/GenBank/DDBJ databases">
        <authorList>
            <person name="Meier V. D."/>
        </authorList>
    </citation>
    <scope>NUCLEOTIDE SEQUENCE</scope>
    <source>
        <strain evidence="2">AVDCRST_MAG17</strain>
    </source>
</reference>
<feature type="region of interest" description="Disordered" evidence="1">
    <location>
        <begin position="26"/>
        <end position="110"/>
    </location>
</feature>
<accession>A0A6J4SNC1</accession>
<evidence type="ECO:0000256" key="1">
    <source>
        <dbReference type="SAM" id="MobiDB-lite"/>
    </source>
</evidence>
<feature type="compositionally biased region" description="Basic residues" evidence="1">
    <location>
        <begin position="93"/>
        <end position="103"/>
    </location>
</feature>
<dbReference type="AlphaFoldDB" id="A0A6J4SNC1"/>
<protein>
    <submittedName>
        <fullName evidence="2">Uncharacterized protein</fullName>
    </submittedName>
</protein>
<feature type="non-terminal residue" evidence="2">
    <location>
        <position position="1"/>
    </location>
</feature>
<dbReference type="EMBL" id="CADCVV010000078">
    <property type="protein sequence ID" value="CAA9497238.1"/>
    <property type="molecule type" value="Genomic_DNA"/>
</dbReference>
<organism evidence="2">
    <name type="scientific">uncultured Solirubrobacterales bacterium</name>
    <dbReference type="NCBI Taxonomy" id="768556"/>
    <lineage>
        <taxon>Bacteria</taxon>
        <taxon>Bacillati</taxon>
        <taxon>Actinomycetota</taxon>
        <taxon>Thermoleophilia</taxon>
        <taxon>Solirubrobacterales</taxon>
        <taxon>environmental samples</taxon>
    </lineage>
</organism>
<name>A0A6J4SNC1_9ACTN</name>
<evidence type="ECO:0000313" key="2">
    <source>
        <dbReference type="EMBL" id="CAA9497238.1"/>
    </source>
</evidence>
<sequence length="279" mass="29281">VAARGREGAGAQSIEVDAVARAVRRVDVVEGKARSRRARDVDRGPSRGGDVGRSTARYRHRPAVADAEGGRRSRRRRQVEVGAGTVTEGRRAGGARHAHAARARARDPDVVEDAPRAHVGVRGIQALSAGARDRDRPCRGEVDRSRVVQPHAGGAVGRHREVREIEGAGGSVELESGLRARRPVVRDVHVVDRAAASVTRAPGDAAARALRVEVEAAHLACVVELDHVGVRVGDRRAGAGAGRQEGLGAERAASVGIDHEALVLADQALTRVHGEAGAV</sequence>
<proteinExistence type="predicted"/>
<feature type="compositionally biased region" description="Basic and acidic residues" evidence="1">
    <location>
        <begin position="26"/>
        <end position="45"/>
    </location>
</feature>
<feature type="non-terminal residue" evidence="2">
    <location>
        <position position="279"/>
    </location>
</feature>